<evidence type="ECO:0000256" key="1">
    <source>
        <dbReference type="SAM" id="SignalP"/>
    </source>
</evidence>
<comment type="caution">
    <text evidence="3">The sequence shown here is derived from an EMBL/GenBank/DDBJ whole genome shotgun (WGS) entry which is preliminary data.</text>
</comment>
<accession>A0A6N9Q3C0</accession>
<feature type="signal peptide" evidence="1">
    <location>
        <begin position="1"/>
        <end position="30"/>
    </location>
</feature>
<dbReference type="EMBL" id="SIJB01000023">
    <property type="protein sequence ID" value="NBI29271.1"/>
    <property type="molecule type" value="Genomic_DNA"/>
</dbReference>
<keyword evidence="1" id="KW-0732">Signal</keyword>
<dbReference type="Proteomes" id="UP000448943">
    <property type="component" value="Unassembled WGS sequence"/>
</dbReference>
<feature type="domain" description="Peptidase M43 pregnancy-associated plasma-A" evidence="2">
    <location>
        <begin position="100"/>
        <end position="139"/>
    </location>
</feature>
<dbReference type="RefSeq" id="WP_160646068.1">
    <property type="nucleotide sequence ID" value="NZ_SIJB01000023.1"/>
</dbReference>
<sequence length="167" mass="18888">MVRLKRLMKTTGIIVIALLLSLSFTTSSQAALLGWDLVDNNKHLDWNSDSKYISSINDAMNLWESYKSGIIRPDTASEREDVFLTDYNQVSSTIASTSSNGIIRFNDYHYTDMSNGERLKTTTHEFGHALGLAHTFGKRDIMRQGKVSITKLSSTDKRSYDDAYLTY</sequence>
<gene>
    <name evidence="3" type="ORF">ERL59_09900</name>
</gene>
<evidence type="ECO:0000259" key="2">
    <source>
        <dbReference type="Pfam" id="PF05572"/>
    </source>
</evidence>
<dbReference type="Pfam" id="PF05572">
    <property type="entry name" value="Peptidase_M43"/>
    <property type="match status" value="1"/>
</dbReference>
<dbReference type="InterPro" id="IPR024079">
    <property type="entry name" value="MetalloPept_cat_dom_sf"/>
</dbReference>
<reference evidence="3 4" key="1">
    <citation type="submission" date="2019-01" db="EMBL/GenBank/DDBJ databases">
        <title>Chengkuizengella sp. nov., isolated from deep-sea sediment of East Pacific Ocean.</title>
        <authorList>
            <person name="Yang J."/>
            <person name="Lai Q."/>
            <person name="Shao Z."/>
        </authorList>
    </citation>
    <scope>NUCLEOTIDE SEQUENCE [LARGE SCALE GENOMIC DNA]</scope>
    <source>
        <strain evidence="3 4">YPA3-1-1</strain>
    </source>
</reference>
<keyword evidence="4" id="KW-1185">Reference proteome</keyword>
<dbReference type="AlphaFoldDB" id="A0A6N9Q3C0"/>
<evidence type="ECO:0000313" key="4">
    <source>
        <dbReference type="Proteomes" id="UP000448943"/>
    </source>
</evidence>
<organism evidence="3 4">
    <name type="scientific">Chengkuizengella marina</name>
    <dbReference type="NCBI Taxonomy" id="2507566"/>
    <lineage>
        <taxon>Bacteria</taxon>
        <taxon>Bacillati</taxon>
        <taxon>Bacillota</taxon>
        <taxon>Bacilli</taxon>
        <taxon>Bacillales</taxon>
        <taxon>Paenibacillaceae</taxon>
        <taxon>Chengkuizengella</taxon>
    </lineage>
</organism>
<proteinExistence type="predicted"/>
<dbReference type="InterPro" id="IPR008754">
    <property type="entry name" value="Peptidase_M43"/>
</dbReference>
<protein>
    <submittedName>
        <fullName evidence="3">Cell surface protein</fullName>
    </submittedName>
</protein>
<dbReference type="GO" id="GO:0008237">
    <property type="term" value="F:metallopeptidase activity"/>
    <property type="evidence" value="ECO:0007669"/>
    <property type="project" value="InterPro"/>
</dbReference>
<feature type="chain" id="PRO_5027073813" evidence="1">
    <location>
        <begin position="31"/>
        <end position="167"/>
    </location>
</feature>
<dbReference type="Gene3D" id="3.40.390.10">
    <property type="entry name" value="Collagenase (Catalytic Domain)"/>
    <property type="match status" value="1"/>
</dbReference>
<evidence type="ECO:0000313" key="3">
    <source>
        <dbReference type="EMBL" id="NBI29271.1"/>
    </source>
</evidence>
<name>A0A6N9Q3C0_9BACL</name>
<dbReference type="SUPFAM" id="SSF55486">
    <property type="entry name" value="Metalloproteases ('zincins'), catalytic domain"/>
    <property type="match status" value="1"/>
</dbReference>
<dbReference type="OrthoDB" id="2467676at2"/>